<dbReference type="RefSeq" id="XP_040633559.1">
    <property type="nucleotide sequence ID" value="XM_040770967.1"/>
</dbReference>
<dbReference type="PANTHER" id="PTHR10366">
    <property type="entry name" value="NAD DEPENDENT EPIMERASE/DEHYDRATASE"/>
    <property type="match status" value="1"/>
</dbReference>
<dbReference type="SUPFAM" id="SSF51735">
    <property type="entry name" value="NAD(P)-binding Rossmann-fold domains"/>
    <property type="match status" value="1"/>
</dbReference>
<gene>
    <name evidence="4" type="ORF">DACRYDRAFT_13244</name>
</gene>
<organism evidence="4 5">
    <name type="scientific">Dacryopinax primogenitus (strain DJM 731)</name>
    <name type="common">Brown rot fungus</name>
    <dbReference type="NCBI Taxonomy" id="1858805"/>
    <lineage>
        <taxon>Eukaryota</taxon>
        <taxon>Fungi</taxon>
        <taxon>Dikarya</taxon>
        <taxon>Basidiomycota</taxon>
        <taxon>Agaricomycotina</taxon>
        <taxon>Dacrymycetes</taxon>
        <taxon>Dacrymycetales</taxon>
        <taxon>Dacrymycetaceae</taxon>
        <taxon>Dacryopinax</taxon>
    </lineage>
</organism>
<accession>M5GD91</accession>
<evidence type="ECO:0000313" key="4">
    <source>
        <dbReference type="EMBL" id="EJU06665.1"/>
    </source>
</evidence>
<dbReference type="GeneID" id="63686029"/>
<dbReference type="PANTHER" id="PTHR10366:SF564">
    <property type="entry name" value="STEROL-4-ALPHA-CARBOXYLATE 3-DEHYDROGENASE, DECARBOXYLATING"/>
    <property type="match status" value="1"/>
</dbReference>
<comment type="similarity">
    <text evidence="2">Belongs to the NAD(P)-dependent epimerase/dehydratase family. Dihydroflavonol-4-reductase subfamily.</text>
</comment>
<dbReference type="OMA" id="HVTCVIR"/>
<dbReference type="InterPro" id="IPR001509">
    <property type="entry name" value="Epimerase_deHydtase"/>
</dbReference>
<reference evidence="4 5" key="1">
    <citation type="journal article" date="2012" name="Science">
        <title>The Paleozoic origin of enzymatic lignin decomposition reconstructed from 31 fungal genomes.</title>
        <authorList>
            <person name="Floudas D."/>
            <person name="Binder M."/>
            <person name="Riley R."/>
            <person name="Barry K."/>
            <person name="Blanchette R.A."/>
            <person name="Henrissat B."/>
            <person name="Martinez A.T."/>
            <person name="Otillar R."/>
            <person name="Spatafora J.W."/>
            <person name="Yadav J.S."/>
            <person name="Aerts A."/>
            <person name="Benoit I."/>
            <person name="Boyd A."/>
            <person name="Carlson A."/>
            <person name="Copeland A."/>
            <person name="Coutinho P.M."/>
            <person name="de Vries R.P."/>
            <person name="Ferreira P."/>
            <person name="Findley K."/>
            <person name="Foster B."/>
            <person name="Gaskell J."/>
            <person name="Glotzer D."/>
            <person name="Gorecki P."/>
            <person name="Heitman J."/>
            <person name="Hesse C."/>
            <person name="Hori C."/>
            <person name="Igarashi K."/>
            <person name="Jurgens J.A."/>
            <person name="Kallen N."/>
            <person name="Kersten P."/>
            <person name="Kohler A."/>
            <person name="Kuees U."/>
            <person name="Kumar T.K.A."/>
            <person name="Kuo A."/>
            <person name="LaButti K."/>
            <person name="Larrondo L.F."/>
            <person name="Lindquist E."/>
            <person name="Ling A."/>
            <person name="Lombard V."/>
            <person name="Lucas S."/>
            <person name="Lundell T."/>
            <person name="Martin R."/>
            <person name="McLaughlin D.J."/>
            <person name="Morgenstern I."/>
            <person name="Morin E."/>
            <person name="Murat C."/>
            <person name="Nagy L.G."/>
            <person name="Nolan M."/>
            <person name="Ohm R.A."/>
            <person name="Patyshakuliyeva A."/>
            <person name="Rokas A."/>
            <person name="Ruiz-Duenas F.J."/>
            <person name="Sabat G."/>
            <person name="Salamov A."/>
            <person name="Samejima M."/>
            <person name="Schmutz J."/>
            <person name="Slot J.C."/>
            <person name="St John F."/>
            <person name="Stenlid J."/>
            <person name="Sun H."/>
            <person name="Sun S."/>
            <person name="Syed K."/>
            <person name="Tsang A."/>
            <person name="Wiebenga A."/>
            <person name="Young D."/>
            <person name="Pisabarro A."/>
            <person name="Eastwood D.C."/>
            <person name="Martin F."/>
            <person name="Cullen D."/>
            <person name="Grigoriev I.V."/>
            <person name="Hibbett D.S."/>
        </authorList>
    </citation>
    <scope>NUCLEOTIDE SEQUENCE [LARGE SCALE GENOMIC DNA]</scope>
    <source>
        <strain evidence="4 5">DJM-731 SS1</strain>
    </source>
</reference>
<dbReference type="STRING" id="1858805.M5GD91"/>
<evidence type="ECO:0000256" key="1">
    <source>
        <dbReference type="ARBA" id="ARBA00023002"/>
    </source>
</evidence>
<dbReference type="HOGENOM" id="CLU_007383_9_2_1"/>
<dbReference type="OrthoDB" id="2735536at2759"/>
<dbReference type="Pfam" id="PF01370">
    <property type="entry name" value="Epimerase"/>
    <property type="match status" value="1"/>
</dbReference>
<proteinExistence type="inferred from homology"/>
<dbReference type="Proteomes" id="UP000030653">
    <property type="component" value="Unassembled WGS sequence"/>
</dbReference>
<protein>
    <submittedName>
        <fullName evidence="4">NADP-binding protein</fullName>
    </submittedName>
</protein>
<feature type="domain" description="NAD-dependent epimerase/dehydratase" evidence="3">
    <location>
        <begin position="7"/>
        <end position="247"/>
    </location>
</feature>
<dbReference type="AlphaFoldDB" id="M5GD91"/>
<dbReference type="InterPro" id="IPR036291">
    <property type="entry name" value="NAD(P)-bd_dom_sf"/>
</dbReference>
<name>M5GD91_DACPD</name>
<dbReference type="Gene3D" id="3.40.50.720">
    <property type="entry name" value="NAD(P)-binding Rossmann-like Domain"/>
    <property type="match status" value="1"/>
</dbReference>
<dbReference type="EMBL" id="JH795855">
    <property type="protein sequence ID" value="EJU06665.1"/>
    <property type="molecule type" value="Genomic_DNA"/>
</dbReference>
<dbReference type="InterPro" id="IPR050425">
    <property type="entry name" value="NAD(P)_dehydrat-like"/>
</dbReference>
<evidence type="ECO:0000256" key="2">
    <source>
        <dbReference type="ARBA" id="ARBA00023445"/>
    </source>
</evidence>
<dbReference type="GO" id="GO:0016616">
    <property type="term" value="F:oxidoreductase activity, acting on the CH-OH group of donors, NAD or NADP as acceptor"/>
    <property type="evidence" value="ECO:0007669"/>
    <property type="project" value="TreeGrafter"/>
</dbReference>
<keyword evidence="1" id="KW-0560">Oxidoreductase</keyword>
<evidence type="ECO:0000313" key="5">
    <source>
        <dbReference type="Proteomes" id="UP000030653"/>
    </source>
</evidence>
<evidence type="ECO:0000259" key="3">
    <source>
        <dbReference type="Pfam" id="PF01370"/>
    </source>
</evidence>
<sequence length="319" mass="35583">MDHHPVVLVTGVNGFLASAVTLELVRHAFRVKGTVRSQAKADAFLAKYPHTAQSITFVVLPVLDTPGAFDTAMEGVDYVLHLATPIFFGFTDNEKEMLRPAIEGTLGLLRSAARHPRVKHVTMTSSFAAVERNGFGRPGRTYTAEDWNDTTYDEAAKVPPGSDTLVYTASKALAEKAAWRFIKDRKPQFGFTTFCPPMIYGPPLQPFDTVDQLNFSCAELWEIMCGKQQDLSSTPWPQWIDVRDLAGFFSYSQVAHILATAFPEQAPRIARSDNTPPDVDYRIDSCKVKKDFGLTFTTLEKCVTDMAKVLYAKERQCRT</sequence>
<keyword evidence="5" id="KW-1185">Reference proteome</keyword>